<sequence length="208" mass="23327">MRDTRTGSSRRIVRTSQPSTSSESENFPSKVSDLQSPRRVRETRRTPRSRLDQECSVKEEGPVSMNSRSQQRRKAPARLDEDTSSSKLPAMGENVPKEPAEPNSPASSVCGLRRSAREPRPKRTLSPTPISPKRRPRLKRPSMVVMGYDSEEIESKNMDATKSDIHVQAELPYHHESACGSQQSLVCLFIVIFKGCRKLAIGLLVEIK</sequence>
<evidence type="ECO:0000313" key="2">
    <source>
        <dbReference type="EMBL" id="RCN46248.1"/>
    </source>
</evidence>
<reference evidence="2 3" key="1">
    <citation type="submission" date="2014-10" db="EMBL/GenBank/DDBJ databases">
        <title>Draft genome of the hookworm Ancylostoma caninum.</title>
        <authorList>
            <person name="Mitreva M."/>
        </authorList>
    </citation>
    <scope>NUCLEOTIDE SEQUENCE [LARGE SCALE GENOMIC DNA]</scope>
    <source>
        <strain evidence="2 3">Baltimore</strain>
    </source>
</reference>
<feature type="compositionally biased region" description="Basic and acidic residues" evidence="1">
    <location>
        <begin position="39"/>
        <end position="61"/>
    </location>
</feature>
<evidence type="ECO:0000256" key="1">
    <source>
        <dbReference type="SAM" id="MobiDB-lite"/>
    </source>
</evidence>
<feature type="compositionally biased region" description="Polar residues" evidence="1">
    <location>
        <begin position="1"/>
        <end position="35"/>
    </location>
</feature>
<evidence type="ECO:0000313" key="3">
    <source>
        <dbReference type="Proteomes" id="UP000252519"/>
    </source>
</evidence>
<protein>
    <submittedName>
        <fullName evidence="2">Uncharacterized protein</fullName>
    </submittedName>
</protein>
<proteinExistence type="predicted"/>
<dbReference type="AlphaFoldDB" id="A0A368GRK1"/>
<gene>
    <name evidence="2" type="ORF">ANCCAN_07708</name>
</gene>
<keyword evidence="3" id="KW-1185">Reference proteome</keyword>
<feature type="region of interest" description="Disordered" evidence="1">
    <location>
        <begin position="1"/>
        <end position="136"/>
    </location>
</feature>
<comment type="caution">
    <text evidence="2">The sequence shown here is derived from an EMBL/GenBank/DDBJ whole genome shotgun (WGS) entry which is preliminary data.</text>
</comment>
<dbReference type="EMBL" id="JOJR01000083">
    <property type="protein sequence ID" value="RCN46248.1"/>
    <property type="molecule type" value="Genomic_DNA"/>
</dbReference>
<organism evidence="2 3">
    <name type="scientific">Ancylostoma caninum</name>
    <name type="common">Dog hookworm</name>
    <dbReference type="NCBI Taxonomy" id="29170"/>
    <lineage>
        <taxon>Eukaryota</taxon>
        <taxon>Metazoa</taxon>
        <taxon>Ecdysozoa</taxon>
        <taxon>Nematoda</taxon>
        <taxon>Chromadorea</taxon>
        <taxon>Rhabditida</taxon>
        <taxon>Rhabditina</taxon>
        <taxon>Rhabditomorpha</taxon>
        <taxon>Strongyloidea</taxon>
        <taxon>Ancylostomatidae</taxon>
        <taxon>Ancylostomatinae</taxon>
        <taxon>Ancylostoma</taxon>
    </lineage>
</organism>
<accession>A0A368GRK1</accession>
<dbReference type="Proteomes" id="UP000252519">
    <property type="component" value="Unassembled WGS sequence"/>
</dbReference>
<name>A0A368GRK1_ANCCA</name>